<evidence type="ECO:0000256" key="1">
    <source>
        <dbReference type="SAM" id="MobiDB-lite"/>
    </source>
</evidence>
<reference evidence="2 3" key="2">
    <citation type="submission" date="2018-11" db="EMBL/GenBank/DDBJ databases">
        <authorList>
            <consortium name="Pathogen Informatics"/>
        </authorList>
    </citation>
    <scope>NUCLEOTIDE SEQUENCE [LARGE SCALE GENOMIC DNA]</scope>
</reference>
<dbReference type="AlphaFoldDB" id="A0A0R3W5N5"/>
<sequence>MVAGLSRKTAVAAPIVRGSDPVKQLLHGWKNELFRPCLWLAFQGGGRQKCPKETTVLPQKSPRQSMAFETGSGVDPFLHWIFVSCQKSSAETYLNAKYFSANFFKIKPAKGVERGEIGPQSWASNGMLGAEVTWLRALYSGNGVTKGLQPGGVGGVEKVSDEELSKQVDDPSGKIYDGKT</sequence>
<feature type="compositionally biased region" description="Basic and acidic residues" evidence="1">
    <location>
        <begin position="158"/>
        <end position="180"/>
    </location>
</feature>
<proteinExistence type="predicted"/>
<keyword evidence="3" id="KW-1185">Reference proteome</keyword>
<reference evidence="4" key="1">
    <citation type="submission" date="2017-02" db="UniProtKB">
        <authorList>
            <consortium name="WormBaseParasite"/>
        </authorList>
    </citation>
    <scope>IDENTIFICATION</scope>
</reference>
<dbReference type="WBParaSite" id="TASK_0000544101-mRNA-1">
    <property type="protein sequence ID" value="TASK_0000544101-mRNA-1"/>
    <property type="gene ID" value="TASK_0000544101"/>
</dbReference>
<evidence type="ECO:0000313" key="2">
    <source>
        <dbReference type="EMBL" id="VDK35110.1"/>
    </source>
</evidence>
<evidence type="ECO:0000313" key="3">
    <source>
        <dbReference type="Proteomes" id="UP000282613"/>
    </source>
</evidence>
<dbReference type="Proteomes" id="UP000282613">
    <property type="component" value="Unassembled WGS sequence"/>
</dbReference>
<organism evidence="4">
    <name type="scientific">Taenia asiatica</name>
    <name type="common">Asian tapeworm</name>
    <dbReference type="NCBI Taxonomy" id="60517"/>
    <lineage>
        <taxon>Eukaryota</taxon>
        <taxon>Metazoa</taxon>
        <taxon>Spiralia</taxon>
        <taxon>Lophotrochozoa</taxon>
        <taxon>Platyhelminthes</taxon>
        <taxon>Cestoda</taxon>
        <taxon>Eucestoda</taxon>
        <taxon>Cyclophyllidea</taxon>
        <taxon>Taeniidae</taxon>
        <taxon>Taenia</taxon>
    </lineage>
</organism>
<accession>A0A0R3W5N5</accession>
<name>A0A0R3W5N5_TAEAS</name>
<evidence type="ECO:0000313" key="4">
    <source>
        <dbReference type="WBParaSite" id="TASK_0000544101-mRNA-1"/>
    </source>
</evidence>
<dbReference type="EMBL" id="UYRS01018415">
    <property type="protein sequence ID" value="VDK35110.1"/>
    <property type="molecule type" value="Genomic_DNA"/>
</dbReference>
<protein>
    <submittedName>
        <fullName evidence="4">Villin-1</fullName>
    </submittedName>
</protein>
<gene>
    <name evidence="2" type="ORF">TASK_LOCUS5442</name>
</gene>
<feature type="region of interest" description="Disordered" evidence="1">
    <location>
        <begin position="150"/>
        <end position="180"/>
    </location>
</feature>